<reference evidence="17 18" key="1">
    <citation type="submission" date="2018-03" db="EMBL/GenBank/DDBJ databases">
        <title>Genomic Encyclopedia of Archaeal and Bacterial Type Strains, Phase II (KMG-II): from individual species to whole genera.</title>
        <authorList>
            <person name="Goeker M."/>
        </authorList>
    </citation>
    <scope>NUCLEOTIDE SEQUENCE [LARGE SCALE GENOMIC DNA]</scope>
    <source>
        <strain evidence="17 18">DSM 101533</strain>
    </source>
</reference>
<feature type="signal peptide" evidence="14">
    <location>
        <begin position="1"/>
        <end position="28"/>
    </location>
</feature>
<feature type="region of interest" description="Disordered" evidence="13">
    <location>
        <begin position="88"/>
        <end position="107"/>
    </location>
</feature>
<dbReference type="PROSITE" id="PS52016">
    <property type="entry name" value="TONB_DEPENDENT_REC_3"/>
    <property type="match status" value="1"/>
</dbReference>
<dbReference type="Gene3D" id="2.40.170.20">
    <property type="entry name" value="TonB-dependent receptor, beta-barrel domain"/>
    <property type="match status" value="1"/>
</dbReference>
<keyword evidence="9 11" id="KW-0472">Membrane</keyword>
<gene>
    <name evidence="17" type="ORF">CLV80_1082</name>
</gene>
<comment type="caution">
    <text evidence="17">The sequence shown here is derived from an EMBL/GenBank/DDBJ whole genome shotgun (WGS) entry which is preliminary data.</text>
</comment>
<dbReference type="Pfam" id="PF07715">
    <property type="entry name" value="Plug"/>
    <property type="match status" value="1"/>
</dbReference>
<dbReference type="OrthoDB" id="7313036at2"/>
<dbReference type="SUPFAM" id="SSF56935">
    <property type="entry name" value="Porins"/>
    <property type="match status" value="1"/>
</dbReference>
<evidence type="ECO:0000256" key="6">
    <source>
        <dbReference type="ARBA" id="ARBA00023004"/>
    </source>
</evidence>
<sequence>MEQKRTARLLGGVSIVAICAISPLSVLAQDGPEEAYSLGTIYITGDTMTRSQQRTASSVTAVEEDEIDALKGADSVSDVVRGLANVTLPAEGGQGGTPTVRGQDGEGPNSGATAFFGGTAPRLAVNVDGHYLSYNELVYATTSLWDVERVELFRGPQTVSQGANSIAGALVIETADPSFTHEGAVKLEAGSGGRRSAALMASGQIAPDVAARFTLDHTQRENFIDYTNPAFSMGDTDQDHRSTTARVKLLWEPSQLQQLSTQFTYSHSDSNRPTWEAATEDYSDYESIVTGNPSWGQITDTAVHDLSYEFDSGVTLTNQLQYSAMQTTRTTSPEARGSAEIDQNNVSNETRLALGDETETFSGVVGVFASHTTSDETLNLPTRTSTELSLFDDEKDSVGIFAEVNYRLTDRLYLGGSLRYQNDRVQRMGSSPYAAEDVDYDKTFEAWLPKLTVAYDVNDSTTVGAMVSKGYNPGGVTLGLSSQQWVEFDEETSVDYEIFARTKVLDNRLGLTANLFYTEFDDMQRYVTSEAVDGVFEAVTVNAEEAHSYGLELGFDFEPSDVLSIRGNLGLLETETDEFTSAQGDYSGNSFGSAPSHTFALSADWQVHEDIMLSGNLRYTGSYYSDDENTEASEIEAYTVADTRIVYTPRDNVELYGYVNNVFGEDAVTSMRYGRALAAYEATMVQPREIGLGVQVTF</sequence>
<evidence type="ECO:0000256" key="13">
    <source>
        <dbReference type="SAM" id="MobiDB-lite"/>
    </source>
</evidence>
<dbReference type="InterPro" id="IPR012910">
    <property type="entry name" value="Plug_dom"/>
</dbReference>
<organism evidence="17 18">
    <name type="scientific">Yoonia maritima</name>
    <dbReference type="NCBI Taxonomy" id="1435347"/>
    <lineage>
        <taxon>Bacteria</taxon>
        <taxon>Pseudomonadati</taxon>
        <taxon>Pseudomonadota</taxon>
        <taxon>Alphaproteobacteria</taxon>
        <taxon>Rhodobacterales</taxon>
        <taxon>Paracoccaceae</taxon>
        <taxon>Yoonia</taxon>
    </lineage>
</organism>
<dbReference type="PANTHER" id="PTHR32552">
    <property type="entry name" value="FERRICHROME IRON RECEPTOR-RELATED"/>
    <property type="match status" value="1"/>
</dbReference>
<dbReference type="EMBL" id="PVTP01000008">
    <property type="protein sequence ID" value="PRY76538.1"/>
    <property type="molecule type" value="Genomic_DNA"/>
</dbReference>
<comment type="similarity">
    <text evidence="11 12">Belongs to the TonB-dependent receptor family.</text>
</comment>
<keyword evidence="4" id="KW-0410">Iron transport</keyword>
<keyword evidence="3 11" id="KW-1134">Transmembrane beta strand</keyword>
<dbReference type="InterPro" id="IPR039426">
    <property type="entry name" value="TonB-dep_rcpt-like"/>
</dbReference>
<keyword evidence="17" id="KW-0675">Receptor</keyword>
<feature type="chain" id="PRO_5015568220" evidence="14">
    <location>
        <begin position="29"/>
        <end position="698"/>
    </location>
</feature>
<evidence type="ECO:0000259" key="15">
    <source>
        <dbReference type="Pfam" id="PF00593"/>
    </source>
</evidence>
<evidence type="ECO:0000256" key="11">
    <source>
        <dbReference type="PROSITE-ProRule" id="PRU01360"/>
    </source>
</evidence>
<dbReference type="RefSeq" id="WP_106358191.1">
    <property type="nucleotide sequence ID" value="NZ_PVTP01000008.1"/>
</dbReference>
<dbReference type="InterPro" id="IPR000531">
    <property type="entry name" value="Beta-barrel_TonB"/>
</dbReference>
<evidence type="ECO:0000256" key="5">
    <source>
        <dbReference type="ARBA" id="ARBA00022692"/>
    </source>
</evidence>
<keyword evidence="5 11" id="KW-0812">Transmembrane</keyword>
<dbReference type="GO" id="GO:0009279">
    <property type="term" value="C:cell outer membrane"/>
    <property type="evidence" value="ECO:0007669"/>
    <property type="project" value="UniProtKB-SubCell"/>
</dbReference>
<dbReference type="GO" id="GO:0006826">
    <property type="term" value="P:iron ion transport"/>
    <property type="evidence" value="ECO:0007669"/>
    <property type="project" value="UniProtKB-KW"/>
</dbReference>
<dbReference type="Proteomes" id="UP000238007">
    <property type="component" value="Unassembled WGS sequence"/>
</dbReference>
<dbReference type="AlphaFoldDB" id="A0A2T0VX12"/>
<dbReference type="PANTHER" id="PTHR32552:SF81">
    <property type="entry name" value="TONB-DEPENDENT OUTER MEMBRANE RECEPTOR"/>
    <property type="match status" value="1"/>
</dbReference>
<keyword evidence="18" id="KW-1185">Reference proteome</keyword>
<evidence type="ECO:0000256" key="3">
    <source>
        <dbReference type="ARBA" id="ARBA00022452"/>
    </source>
</evidence>
<dbReference type="Pfam" id="PF00593">
    <property type="entry name" value="TonB_dep_Rec_b-barrel"/>
    <property type="match status" value="1"/>
</dbReference>
<keyword evidence="8 12" id="KW-0798">TonB box</keyword>
<dbReference type="CDD" id="cd01347">
    <property type="entry name" value="ligand_gated_channel"/>
    <property type="match status" value="1"/>
</dbReference>
<evidence type="ECO:0000256" key="14">
    <source>
        <dbReference type="SAM" id="SignalP"/>
    </source>
</evidence>
<evidence type="ECO:0000256" key="7">
    <source>
        <dbReference type="ARBA" id="ARBA00023065"/>
    </source>
</evidence>
<accession>A0A2T0VX12</accession>
<evidence type="ECO:0000256" key="8">
    <source>
        <dbReference type="ARBA" id="ARBA00023077"/>
    </source>
</evidence>
<keyword evidence="6" id="KW-0408">Iron</keyword>
<keyword evidence="7" id="KW-0406">Ion transport</keyword>
<feature type="domain" description="TonB-dependent receptor plug" evidence="16">
    <location>
        <begin position="52"/>
        <end position="169"/>
    </location>
</feature>
<keyword evidence="14" id="KW-0732">Signal</keyword>
<feature type="domain" description="TonB-dependent receptor-like beta-barrel" evidence="15">
    <location>
        <begin position="264"/>
        <end position="662"/>
    </location>
</feature>
<evidence type="ECO:0000256" key="12">
    <source>
        <dbReference type="RuleBase" id="RU003357"/>
    </source>
</evidence>
<evidence type="ECO:0000259" key="16">
    <source>
        <dbReference type="Pfam" id="PF07715"/>
    </source>
</evidence>
<evidence type="ECO:0000256" key="1">
    <source>
        <dbReference type="ARBA" id="ARBA00004571"/>
    </source>
</evidence>
<protein>
    <submittedName>
        <fullName evidence="17">Outer membrane receptor protein involved in Fe transport</fullName>
    </submittedName>
</protein>
<comment type="subcellular location">
    <subcellularLocation>
        <location evidence="1 11">Cell outer membrane</location>
        <topology evidence="1 11">Multi-pass membrane protein</topology>
    </subcellularLocation>
</comment>
<evidence type="ECO:0000313" key="18">
    <source>
        <dbReference type="Proteomes" id="UP000238007"/>
    </source>
</evidence>
<proteinExistence type="inferred from homology"/>
<evidence type="ECO:0000256" key="2">
    <source>
        <dbReference type="ARBA" id="ARBA00022448"/>
    </source>
</evidence>
<evidence type="ECO:0000313" key="17">
    <source>
        <dbReference type="EMBL" id="PRY76538.1"/>
    </source>
</evidence>
<name>A0A2T0VX12_9RHOB</name>
<evidence type="ECO:0000256" key="9">
    <source>
        <dbReference type="ARBA" id="ARBA00023136"/>
    </source>
</evidence>
<keyword evidence="2 11" id="KW-0813">Transport</keyword>
<evidence type="ECO:0000256" key="10">
    <source>
        <dbReference type="ARBA" id="ARBA00023237"/>
    </source>
</evidence>
<evidence type="ECO:0000256" key="4">
    <source>
        <dbReference type="ARBA" id="ARBA00022496"/>
    </source>
</evidence>
<dbReference type="InterPro" id="IPR036942">
    <property type="entry name" value="Beta-barrel_TonB_sf"/>
</dbReference>
<keyword evidence="10 11" id="KW-0998">Cell outer membrane</keyword>